<dbReference type="Proteomes" id="UP000828390">
    <property type="component" value="Unassembled WGS sequence"/>
</dbReference>
<accession>A0A9D4JAT4</accession>
<feature type="region of interest" description="Disordered" evidence="1">
    <location>
        <begin position="1"/>
        <end position="75"/>
    </location>
</feature>
<sequence>MSSHYGNQSEGRMSDNDETPLSKLIRRRVYERSNSSDSDDEIPLAELKRKYRRKTERMREHKGSNSGGSSDHSDMEVNVIKKHHSDKNDVIIDLIKKM</sequence>
<dbReference type="AlphaFoldDB" id="A0A9D4JAT4"/>
<evidence type="ECO:0000313" key="3">
    <source>
        <dbReference type="Proteomes" id="UP000828390"/>
    </source>
</evidence>
<proteinExistence type="predicted"/>
<protein>
    <submittedName>
        <fullName evidence="2">Uncharacterized protein</fullName>
    </submittedName>
</protein>
<reference evidence="2" key="2">
    <citation type="submission" date="2020-11" db="EMBL/GenBank/DDBJ databases">
        <authorList>
            <person name="McCartney M.A."/>
            <person name="Auch B."/>
            <person name="Kono T."/>
            <person name="Mallez S."/>
            <person name="Becker A."/>
            <person name="Gohl D.M."/>
            <person name="Silverstein K.A.T."/>
            <person name="Koren S."/>
            <person name="Bechman K.B."/>
            <person name="Herman A."/>
            <person name="Abrahante J.E."/>
            <person name="Garbe J."/>
        </authorList>
    </citation>
    <scope>NUCLEOTIDE SEQUENCE</scope>
    <source>
        <strain evidence="2">Duluth1</strain>
        <tissue evidence="2">Whole animal</tissue>
    </source>
</reference>
<reference evidence="2" key="1">
    <citation type="journal article" date="2019" name="bioRxiv">
        <title>The Genome of the Zebra Mussel, Dreissena polymorpha: A Resource for Invasive Species Research.</title>
        <authorList>
            <person name="McCartney M.A."/>
            <person name="Auch B."/>
            <person name="Kono T."/>
            <person name="Mallez S."/>
            <person name="Zhang Y."/>
            <person name="Obille A."/>
            <person name="Becker A."/>
            <person name="Abrahante J.E."/>
            <person name="Garbe J."/>
            <person name="Badalamenti J.P."/>
            <person name="Herman A."/>
            <person name="Mangelson H."/>
            <person name="Liachko I."/>
            <person name="Sullivan S."/>
            <person name="Sone E.D."/>
            <person name="Koren S."/>
            <person name="Silverstein K.A.T."/>
            <person name="Beckman K.B."/>
            <person name="Gohl D.M."/>
        </authorList>
    </citation>
    <scope>NUCLEOTIDE SEQUENCE</scope>
    <source>
        <strain evidence="2">Duluth1</strain>
        <tissue evidence="2">Whole animal</tissue>
    </source>
</reference>
<gene>
    <name evidence="2" type="ORF">DPMN_133257</name>
</gene>
<feature type="compositionally biased region" description="Polar residues" evidence="1">
    <location>
        <begin position="1"/>
        <end position="11"/>
    </location>
</feature>
<name>A0A9D4JAT4_DREPO</name>
<evidence type="ECO:0000313" key="2">
    <source>
        <dbReference type="EMBL" id="KAH3804965.1"/>
    </source>
</evidence>
<dbReference type="EMBL" id="JAIWYP010000006">
    <property type="protein sequence ID" value="KAH3804965.1"/>
    <property type="molecule type" value="Genomic_DNA"/>
</dbReference>
<keyword evidence="3" id="KW-1185">Reference proteome</keyword>
<comment type="caution">
    <text evidence="2">The sequence shown here is derived from an EMBL/GenBank/DDBJ whole genome shotgun (WGS) entry which is preliminary data.</text>
</comment>
<organism evidence="2 3">
    <name type="scientific">Dreissena polymorpha</name>
    <name type="common">Zebra mussel</name>
    <name type="synonym">Mytilus polymorpha</name>
    <dbReference type="NCBI Taxonomy" id="45954"/>
    <lineage>
        <taxon>Eukaryota</taxon>
        <taxon>Metazoa</taxon>
        <taxon>Spiralia</taxon>
        <taxon>Lophotrochozoa</taxon>
        <taxon>Mollusca</taxon>
        <taxon>Bivalvia</taxon>
        <taxon>Autobranchia</taxon>
        <taxon>Heteroconchia</taxon>
        <taxon>Euheterodonta</taxon>
        <taxon>Imparidentia</taxon>
        <taxon>Neoheterodontei</taxon>
        <taxon>Myida</taxon>
        <taxon>Dreissenoidea</taxon>
        <taxon>Dreissenidae</taxon>
        <taxon>Dreissena</taxon>
    </lineage>
</organism>
<evidence type="ECO:0000256" key="1">
    <source>
        <dbReference type="SAM" id="MobiDB-lite"/>
    </source>
</evidence>